<dbReference type="AlphaFoldDB" id="A0A1C1CE57"/>
<keyword evidence="2" id="KW-1133">Transmembrane helix</keyword>
<comment type="caution">
    <text evidence="3">The sequence shown here is derived from an EMBL/GenBank/DDBJ whole genome shotgun (WGS) entry which is preliminary data.</text>
</comment>
<keyword evidence="2" id="KW-0472">Membrane</keyword>
<organism evidence="3 4">
    <name type="scientific">Cladophialophora carrionii</name>
    <dbReference type="NCBI Taxonomy" id="86049"/>
    <lineage>
        <taxon>Eukaryota</taxon>
        <taxon>Fungi</taxon>
        <taxon>Dikarya</taxon>
        <taxon>Ascomycota</taxon>
        <taxon>Pezizomycotina</taxon>
        <taxon>Eurotiomycetes</taxon>
        <taxon>Chaetothyriomycetidae</taxon>
        <taxon>Chaetothyriales</taxon>
        <taxon>Herpotrichiellaceae</taxon>
        <taxon>Cladophialophora</taxon>
    </lineage>
</organism>
<dbReference type="Proteomes" id="UP000094526">
    <property type="component" value="Unassembled WGS sequence"/>
</dbReference>
<proteinExistence type="predicted"/>
<gene>
    <name evidence="3" type="ORF">CLCR_02108</name>
</gene>
<feature type="region of interest" description="Disordered" evidence="1">
    <location>
        <begin position="1"/>
        <end position="82"/>
    </location>
</feature>
<keyword evidence="2" id="KW-0812">Transmembrane</keyword>
<name>A0A1C1CE57_9EURO</name>
<feature type="compositionally biased region" description="Polar residues" evidence="1">
    <location>
        <begin position="45"/>
        <end position="55"/>
    </location>
</feature>
<keyword evidence="4" id="KW-1185">Reference proteome</keyword>
<dbReference type="EMBL" id="LGRB01000015">
    <property type="protein sequence ID" value="OCT46803.1"/>
    <property type="molecule type" value="Genomic_DNA"/>
</dbReference>
<reference evidence="4" key="1">
    <citation type="submission" date="2015-07" db="EMBL/GenBank/DDBJ databases">
        <authorList>
            <person name="Teixeira M.M."/>
            <person name="Souza R.C."/>
            <person name="Almeida L.G."/>
            <person name="Vicente V.A."/>
            <person name="de Hoog S."/>
            <person name="Bocca A.L."/>
            <person name="de Almeida S.R."/>
            <person name="Vasconcelos A.T."/>
            <person name="Felipe M.S."/>
        </authorList>
    </citation>
    <scope>NUCLEOTIDE SEQUENCE [LARGE SCALE GENOMIC DNA]</scope>
    <source>
        <strain evidence="4">KSF</strain>
    </source>
</reference>
<feature type="compositionally biased region" description="Basic and acidic residues" evidence="1">
    <location>
        <begin position="9"/>
        <end position="23"/>
    </location>
</feature>
<accession>A0A1C1CE57</accession>
<evidence type="ECO:0000313" key="4">
    <source>
        <dbReference type="Proteomes" id="UP000094526"/>
    </source>
</evidence>
<evidence type="ECO:0000313" key="3">
    <source>
        <dbReference type="EMBL" id="OCT46803.1"/>
    </source>
</evidence>
<sequence length="220" mass="23497">MQGRGCSLRNDHDRSSSSRRAVDPDSVFEAPVHGPVPQAEVLPSCSATSHSTALTQDHVEISDSTSNRRPRKRSVAEPRNAVFSPKDRRTYAVASPSAYQHYLLPKLDSSVKVKPTVNQGSAGSDKSLLTLCSNAFYDGGLLYNALLAPPKTCLGASAKSTMISIETANNLATSSILSFIVASIVVLLICLVVLTFDLVINRGARDGFAETKKIYSACAP</sequence>
<evidence type="ECO:0000256" key="2">
    <source>
        <dbReference type="SAM" id="Phobius"/>
    </source>
</evidence>
<evidence type="ECO:0000256" key="1">
    <source>
        <dbReference type="SAM" id="MobiDB-lite"/>
    </source>
</evidence>
<feature type="transmembrane region" description="Helical" evidence="2">
    <location>
        <begin position="176"/>
        <end position="200"/>
    </location>
</feature>
<protein>
    <submittedName>
        <fullName evidence="3">Uncharacterized protein</fullName>
    </submittedName>
</protein>
<dbReference type="VEuPathDB" id="FungiDB:CLCR_02108"/>